<proteinExistence type="predicted"/>
<accession>A0A5B8RB38</accession>
<evidence type="ECO:0000256" key="4">
    <source>
        <dbReference type="ARBA" id="ARBA00022982"/>
    </source>
</evidence>
<dbReference type="Pfam" id="PF02589">
    <property type="entry name" value="LUD_dom"/>
    <property type="match status" value="1"/>
</dbReference>
<dbReference type="SUPFAM" id="SSF100950">
    <property type="entry name" value="NagB/RpiA/CoA transferase-like"/>
    <property type="match status" value="1"/>
</dbReference>
<dbReference type="GO" id="GO:0051539">
    <property type="term" value="F:4 iron, 4 sulfur cluster binding"/>
    <property type="evidence" value="ECO:0007669"/>
    <property type="project" value="UniProtKB-KW"/>
</dbReference>
<evidence type="ECO:0000256" key="2">
    <source>
        <dbReference type="ARBA" id="ARBA00022485"/>
    </source>
</evidence>
<evidence type="ECO:0000259" key="5">
    <source>
        <dbReference type="PROSITE" id="PS51379"/>
    </source>
</evidence>
<protein>
    <submittedName>
        <fullName evidence="6">Lactate utilization protein B</fullName>
    </submittedName>
</protein>
<dbReference type="InterPro" id="IPR037171">
    <property type="entry name" value="NagB/RpiA_transferase-like"/>
</dbReference>
<dbReference type="PROSITE" id="PS51379">
    <property type="entry name" value="4FE4S_FER_2"/>
    <property type="match status" value="1"/>
</dbReference>
<dbReference type="InterPro" id="IPR024185">
    <property type="entry name" value="FTHF_cligase-like_sf"/>
</dbReference>
<dbReference type="InterPro" id="IPR009051">
    <property type="entry name" value="Helical_ferredxn"/>
</dbReference>
<dbReference type="Gene3D" id="1.10.1060.10">
    <property type="entry name" value="Alpha-helical ferredoxin"/>
    <property type="match status" value="1"/>
</dbReference>
<gene>
    <name evidence="6" type="primary">lutB_1</name>
    <name evidence="6" type="ORF">KBTEX_01477</name>
</gene>
<dbReference type="InterPro" id="IPR017900">
    <property type="entry name" value="4Fe4S_Fe_S_CS"/>
</dbReference>
<keyword evidence="2" id="KW-0408">Iron</keyword>
<evidence type="ECO:0000313" key="6">
    <source>
        <dbReference type="EMBL" id="QEA05158.1"/>
    </source>
</evidence>
<keyword evidence="2" id="KW-0004">4Fe-4S</keyword>
<keyword evidence="2" id="KW-0479">Metal-binding</keyword>
<dbReference type="GO" id="GO:0006089">
    <property type="term" value="P:lactate metabolic process"/>
    <property type="evidence" value="ECO:0007669"/>
    <property type="project" value="InterPro"/>
</dbReference>
<dbReference type="InterPro" id="IPR004452">
    <property type="entry name" value="LutB/LldF"/>
</dbReference>
<dbReference type="PANTHER" id="PTHR47153">
    <property type="entry name" value="LACTATE UTILIZATION PROTEIN B"/>
    <property type="match status" value="1"/>
</dbReference>
<name>A0A5B8RB38_9ZZZZ</name>
<dbReference type="EMBL" id="MN079096">
    <property type="protein sequence ID" value="QEA05158.1"/>
    <property type="molecule type" value="Genomic_DNA"/>
</dbReference>
<feature type="domain" description="4Fe-4S ferredoxin-type" evidence="5">
    <location>
        <begin position="303"/>
        <end position="333"/>
    </location>
</feature>
<dbReference type="PROSITE" id="PS00198">
    <property type="entry name" value="4FE4S_FER_1"/>
    <property type="match status" value="1"/>
</dbReference>
<dbReference type="InterPro" id="IPR003741">
    <property type="entry name" value="LUD_dom"/>
</dbReference>
<keyword evidence="3" id="KW-0677">Repeat</keyword>
<dbReference type="Gene3D" id="3.40.50.10420">
    <property type="entry name" value="NagB/RpiA/CoA transferase-like"/>
    <property type="match status" value="1"/>
</dbReference>
<organism evidence="6">
    <name type="scientific">uncultured organism</name>
    <dbReference type="NCBI Taxonomy" id="155900"/>
    <lineage>
        <taxon>unclassified sequences</taxon>
        <taxon>environmental samples</taxon>
    </lineage>
</organism>
<evidence type="ECO:0000256" key="1">
    <source>
        <dbReference type="ARBA" id="ARBA00022448"/>
    </source>
</evidence>
<keyword evidence="1" id="KW-0813">Transport</keyword>
<keyword evidence="4" id="KW-0249">Electron transport</keyword>
<dbReference type="Pfam" id="PF13183">
    <property type="entry name" value="Fer4_8"/>
    <property type="match status" value="1"/>
</dbReference>
<dbReference type="AlphaFoldDB" id="A0A5B8RB38"/>
<dbReference type="SUPFAM" id="SSF46548">
    <property type="entry name" value="alpha-helical ferredoxin"/>
    <property type="match status" value="1"/>
</dbReference>
<reference evidence="6" key="1">
    <citation type="submission" date="2019-06" db="EMBL/GenBank/DDBJ databases">
        <authorList>
            <person name="Murdoch R.W."/>
            <person name="Fathepure B."/>
        </authorList>
    </citation>
    <scope>NUCLEOTIDE SEQUENCE</scope>
</reference>
<dbReference type="PANTHER" id="PTHR47153:SF2">
    <property type="entry name" value="LACTATE UTILIZATION PROTEIN B"/>
    <property type="match status" value="1"/>
</dbReference>
<dbReference type="InterPro" id="IPR017896">
    <property type="entry name" value="4Fe4S_Fe-S-bd"/>
</dbReference>
<keyword evidence="2" id="KW-0411">Iron-sulfur</keyword>
<evidence type="ECO:0000256" key="3">
    <source>
        <dbReference type="ARBA" id="ARBA00022737"/>
    </source>
</evidence>
<sequence>MEARTHTFKANARAALADDNLRTALASAKGGFVTKRAGAVEAFPDFEALRERGAAIKDHTLANLDHYLARFTANVSERGGQVHYAGDDAAAREIILGICRDAGARRVIKSKTMAGEEISLNEALEREHELVETDLGEYIIQLAKEPPSHIIAPAVHKTRAEITRLFDEHHHHRIDGPLRPAPELVAEARQVLRERFLEADVDISGANFLIADTGTVTLVTNEGNADLGTTLPRVHIVIAGIEKLVPGTEEASTMLRLLGRSATGQDMSAYTTFLTGGRRPDDPDGPDEYHVVLLDNGRTGMLGNEFRSMLRCIRCGACMNHCPVYGAVGGHTYGWVYPGPMGQVLTPMFRGLDGTVDLPNACTLNGRCGSVCPVKIPLPDLIRHLRDWQFDAHLGQRTTRWALQAWGWVARRPRLYHPLARIGVRVLRWLGGRRGGAARRMPLAGGWTDARDLPLPSGTTFQAAWRAKRKEDA</sequence>